<dbReference type="GO" id="GO:0005615">
    <property type="term" value="C:extracellular space"/>
    <property type="evidence" value="ECO:0007669"/>
    <property type="project" value="TreeGrafter"/>
</dbReference>
<dbReference type="Gene3D" id="3.30.70.80">
    <property type="entry name" value="Peptidase S8 propeptide/proteinase inhibitor I9"/>
    <property type="match status" value="1"/>
</dbReference>
<feature type="active site" description="Charge relay system" evidence="5 6">
    <location>
        <position position="169"/>
    </location>
</feature>
<dbReference type="PROSITE" id="PS00138">
    <property type="entry name" value="SUBTILASE_SER"/>
    <property type="match status" value="1"/>
</dbReference>
<dbReference type="RefSeq" id="XP_038060045.1">
    <property type="nucleotide sequence ID" value="XM_038204117.1"/>
</dbReference>
<keyword evidence="3 6" id="KW-0378">Hydrolase</keyword>
<dbReference type="PRINTS" id="PR00723">
    <property type="entry name" value="SUBTILISIN"/>
</dbReference>
<evidence type="ECO:0000313" key="10">
    <source>
        <dbReference type="EnsemblMetazoa" id="XP_038060045.1"/>
    </source>
</evidence>
<dbReference type="SUPFAM" id="SSF54897">
    <property type="entry name" value="Protease propeptides/inhibitors"/>
    <property type="match status" value="1"/>
</dbReference>
<keyword evidence="8" id="KW-0732">Signal</keyword>
<dbReference type="InterPro" id="IPR023828">
    <property type="entry name" value="Peptidase_S8_Ser-AS"/>
</dbReference>
<name>A0A914A890_PATMI</name>
<feature type="signal peptide" evidence="8">
    <location>
        <begin position="1"/>
        <end position="15"/>
    </location>
</feature>
<dbReference type="GeneID" id="119731102"/>
<dbReference type="InterPro" id="IPR023827">
    <property type="entry name" value="Peptidase_S8_Asp-AS"/>
</dbReference>
<feature type="chain" id="PRO_5037273554" description="Peptidase S8/S53 domain-containing protein" evidence="8">
    <location>
        <begin position="16"/>
        <end position="376"/>
    </location>
</feature>
<dbReference type="EnsemblMetazoa" id="XM_038204117.1">
    <property type="protein sequence ID" value="XP_038060045.1"/>
    <property type="gene ID" value="LOC119731102"/>
</dbReference>
<dbReference type="AlphaFoldDB" id="A0A914A890"/>
<dbReference type="InterPro" id="IPR034193">
    <property type="entry name" value="PCSK9_ProteinaseK-like"/>
</dbReference>
<evidence type="ECO:0000256" key="4">
    <source>
        <dbReference type="ARBA" id="ARBA00022825"/>
    </source>
</evidence>
<keyword evidence="11" id="KW-1185">Reference proteome</keyword>
<accession>A0A914A890</accession>
<evidence type="ECO:0000256" key="8">
    <source>
        <dbReference type="SAM" id="SignalP"/>
    </source>
</evidence>
<evidence type="ECO:0000256" key="6">
    <source>
        <dbReference type="PROSITE-ProRule" id="PRU01240"/>
    </source>
</evidence>
<dbReference type="PANTHER" id="PTHR43806">
    <property type="entry name" value="PEPTIDASE S8"/>
    <property type="match status" value="1"/>
</dbReference>
<dbReference type="Gene3D" id="3.40.50.200">
    <property type="entry name" value="Peptidase S8/S53 domain"/>
    <property type="match status" value="1"/>
</dbReference>
<keyword evidence="2 6" id="KW-0645">Protease</keyword>
<evidence type="ECO:0000256" key="3">
    <source>
        <dbReference type="ARBA" id="ARBA00022801"/>
    </source>
</evidence>
<dbReference type="GO" id="GO:0006508">
    <property type="term" value="P:proteolysis"/>
    <property type="evidence" value="ECO:0007669"/>
    <property type="project" value="UniProtKB-KW"/>
</dbReference>
<dbReference type="FunFam" id="3.40.50.200:FF:000014">
    <property type="entry name" value="Proteinase K"/>
    <property type="match status" value="1"/>
</dbReference>
<dbReference type="Proteomes" id="UP000887568">
    <property type="component" value="Unplaced"/>
</dbReference>
<reference evidence="10" key="1">
    <citation type="submission" date="2022-11" db="UniProtKB">
        <authorList>
            <consortium name="EnsemblMetazoa"/>
        </authorList>
    </citation>
    <scope>IDENTIFICATION</scope>
</reference>
<feature type="active site" description="Charge relay system" evidence="5 6">
    <location>
        <position position="143"/>
    </location>
</feature>
<dbReference type="InterPro" id="IPR050131">
    <property type="entry name" value="Peptidase_S8_subtilisin-like"/>
</dbReference>
<dbReference type="Pfam" id="PF00082">
    <property type="entry name" value="Peptidase_S8"/>
    <property type="match status" value="1"/>
</dbReference>
<evidence type="ECO:0000256" key="7">
    <source>
        <dbReference type="RuleBase" id="RU003355"/>
    </source>
</evidence>
<dbReference type="SUPFAM" id="SSF52743">
    <property type="entry name" value="Subtilisin-like"/>
    <property type="match status" value="1"/>
</dbReference>
<dbReference type="GO" id="GO:0004252">
    <property type="term" value="F:serine-type endopeptidase activity"/>
    <property type="evidence" value="ECO:0007669"/>
    <property type="project" value="UniProtKB-UniRule"/>
</dbReference>
<feature type="active site" description="Charge relay system" evidence="5 6">
    <location>
        <position position="323"/>
    </location>
</feature>
<proteinExistence type="inferred from homology"/>
<protein>
    <recommendedName>
        <fullName evidence="9">Peptidase S8/S53 domain-containing protein</fullName>
    </recommendedName>
</protein>
<evidence type="ECO:0000259" key="9">
    <source>
        <dbReference type="Pfam" id="PF00082"/>
    </source>
</evidence>
<evidence type="ECO:0000256" key="1">
    <source>
        <dbReference type="ARBA" id="ARBA00011073"/>
    </source>
</evidence>
<evidence type="ECO:0000313" key="11">
    <source>
        <dbReference type="Proteomes" id="UP000887568"/>
    </source>
</evidence>
<comment type="similarity">
    <text evidence="1 6 7">Belongs to the peptidase S8 family.</text>
</comment>
<dbReference type="OrthoDB" id="206201at2759"/>
<dbReference type="OMA" id="YVYEERA"/>
<dbReference type="InterPro" id="IPR000209">
    <property type="entry name" value="Peptidase_S8/S53_dom"/>
</dbReference>
<dbReference type="InterPro" id="IPR022398">
    <property type="entry name" value="Peptidase_S8_His-AS"/>
</dbReference>
<keyword evidence="4 6" id="KW-0720">Serine protease</keyword>
<dbReference type="InterPro" id="IPR036852">
    <property type="entry name" value="Peptidase_S8/S53_dom_sf"/>
</dbReference>
<dbReference type="InterPro" id="IPR015500">
    <property type="entry name" value="Peptidase_S8_subtilisin-rel"/>
</dbReference>
<dbReference type="CDD" id="cd04077">
    <property type="entry name" value="Peptidases_S8_PCSK9_ProteinaseK_like"/>
    <property type="match status" value="1"/>
</dbReference>
<dbReference type="PANTHER" id="PTHR43806:SF58">
    <property type="entry name" value="ALKALINE PROTEASE 1-RELATED"/>
    <property type="match status" value="1"/>
</dbReference>
<dbReference type="PROSITE" id="PS00136">
    <property type="entry name" value="SUBTILASE_ASP"/>
    <property type="match status" value="1"/>
</dbReference>
<evidence type="ECO:0000256" key="2">
    <source>
        <dbReference type="ARBA" id="ARBA00022670"/>
    </source>
</evidence>
<evidence type="ECO:0000256" key="5">
    <source>
        <dbReference type="PIRSR" id="PIRSR615500-1"/>
    </source>
</evidence>
<dbReference type="PROSITE" id="PS51892">
    <property type="entry name" value="SUBTILASE"/>
    <property type="match status" value="1"/>
</dbReference>
<organism evidence="10 11">
    <name type="scientific">Patiria miniata</name>
    <name type="common">Bat star</name>
    <name type="synonym">Asterina miniata</name>
    <dbReference type="NCBI Taxonomy" id="46514"/>
    <lineage>
        <taxon>Eukaryota</taxon>
        <taxon>Metazoa</taxon>
        <taxon>Echinodermata</taxon>
        <taxon>Eleutherozoa</taxon>
        <taxon>Asterozoa</taxon>
        <taxon>Asteroidea</taxon>
        <taxon>Valvatacea</taxon>
        <taxon>Valvatida</taxon>
        <taxon>Asterinidae</taxon>
        <taxon>Patiria</taxon>
    </lineage>
</organism>
<feature type="domain" description="Peptidase S8/S53" evidence="9">
    <location>
        <begin position="134"/>
        <end position="359"/>
    </location>
</feature>
<dbReference type="PROSITE" id="PS00137">
    <property type="entry name" value="SUBTILASE_HIS"/>
    <property type="match status" value="1"/>
</dbReference>
<sequence length="376" mass="39749">MKFVLVLLCVAVARAGLAPLITSDQRSVPDSWIVKIKDSDQLDRVAADILSRFSNMDLATPSLTKIRNVLPVLTLKIPARLINEIRSIDGIEYIEQDSITTLAGNQYNPSWGIDRVDSRTGTDYYYTYNDNVQGKGVNIYVVDTGVQTSHTSFGGRASLLFGATDNNGHGTHCAGTAAGNTFGLARQANIFSVKVCDPSCYLSTILNGFDAVKNHGGSAGGVLSISLSGFSSSPSINTAVKDLWNNGYLVSHAAGNDNADACNRDPQNINELIVVGATDSSDKRAYFSNYGSCVDIFAPGVSILSAKYSTSSNSGSSYKSGTSMACPHVTGAAALEFGQNSNATPSSVKNALINNATPGVVSDPNGTPNRLLYVKY</sequence>
<dbReference type="InterPro" id="IPR037045">
    <property type="entry name" value="S8pro/Inhibitor_I9_sf"/>
</dbReference>